<dbReference type="AlphaFoldDB" id="A0A942YCP8"/>
<evidence type="ECO:0000313" key="4">
    <source>
        <dbReference type="Proteomes" id="UP000677265"/>
    </source>
</evidence>
<organism evidence="2">
    <name type="scientific">Neobacillus citreus</name>
    <dbReference type="NCBI Taxonomy" id="2833578"/>
    <lineage>
        <taxon>Bacteria</taxon>
        <taxon>Bacillati</taxon>
        <taxon>Bacillota</taxon>
        <taxon>Bacilli</taxon>
        <taxon>Bacillales</taxon>
        <taxon>Bacillaceae</taxon>
        <taxon>Neobacillus</taxon>
    </lineage>
</organism>
<dbReference type="Pfam" id="PF13157">
    <property type="entry name" value="Enas"/>
    <property type="match status" value="1"/>
</dbReference>
<evidence type="ECO:0000313" key="2">
    <source>
        <dbReference type="EMBL" id="MBS4185768.1"/>
    </source>
</evidence>
<dbReference type="EMBL" id="JAGYPE020000041">
    <property type="protein sequence ID" value="MCH6267740.1"/>
    <property type="molecule type" value="Genomic_DNA"/>
</dbReference>
<gene>
    <name evidence="3" type="ORF">KHB02_019650</name>
    <name evidence="2" type="ORF">KHB02_30740</name>
</gene>
<feature type="domain" description="Endospore appendages core" evidence="1">
    <location>
        <begin position="104"/>
        <end position="205"/>
    </location>
</feature>
<keyword evidence="4" id="KW-1185">Reference proteome</keyword>
<evidence type="ECO:0000313" key="3">
    <source>
        <dbReference type="EMBL" id="MCH6267740.1"/>
    </source>
</evidence>
<proteinExistence type="predicted"/>
<reference evidence="2" key="1">
    <citation type="submission" date="2021-05" db="EMBL/GenBank/DDBJ databases">
        <title>Novel Bacillus species.</title>
        <authorList>
            <person name="Liu G."/>
        </authorList>
    </citation>
    <scope>NUCLEOTIDE SEQUENCE</scope>
    <source>
        <strain evidence="2 4">FJAT-50051</strain>
    </source>
</reference>
<evidence type="ECO:0000259" key="1">
    <source>
        <dbReference type="Pfam" id="PF13157"/>
    </source>
</evidence>
<accession>A0A942YCP8</accession>
<dbReference type="Proteomes" id="UP000677265">
    <property type="component" value="Unassembled WGS sequence"/>
</dbReference>
<dbReference type="EMBL" id="JAGYPE010000006">
    <property type="protein sequence ID" value="MBS4185768.1"/>
    <property type="molecule type" value="Genomic_DNA"/>
</dbReference>
<name>A0A942YCP8_9BACI</name>
<dbReference type="InterPro" id="IPR025055">
    <property type="entry name" value="Ena_core"/>
</dbReference>
<comment type="caution">
    <text evidence="2">The sequence shown here is derived from an EMBL/GenBank/DDBJ whole genome shotgun (WGS) entry which is preliminary data.</text>
</comment>
<sequence>MNSMSEEKNCDCKEKECCTCKKSYRGYSREPIKKHHHYEACEIQKNCEREKEKCHHEKEHCDHKKEKCHHKKEHCDHEKEKCPDTVKGFNLCRRRNELRCFKQCEPVSQPCDNKYYNYFTSRTNFEFNGLVVVTNTGNPTSGCSMKVSVSDRVGSDVVATVSPGASVPIFVEGLTMLDIKCVPNELELPVPPICSGEIIFDLEYCASRACF</sequence>
<protein>
    <recommendedName>
        <fullName evidence="1">Endospore appendages core domain-containing protein</fullName>
    </recommendedName>
</protein>